<evidence type="ECO:0000256" key="1">
    <source>
        <dbReference type="ARBA" id="ARBA00010211"/>
    </source>
</evidence>
<reference evidence="5" key="1">
    <citation type="submission" date="2019-12" db="EMBL/GenBank/DDBJ databases">
        <title>Complete genome of Terracaulis silvestris 0127_4.</title>
        <authorList>
            <person name="Vieira S."/>
            <person name="Riedel T."/>
            <person name="Sproer C."/>
            <person name="Pascual J."/>
            <person name="Boedeker C."/>
            <person name="Overmann J."/>
        </authorList>
    </citation>
    <scope>NUCLEOTIDE SEQUENCE [LARGE SCALE GENOMIC DNA]</scope>
    <source>
        <strain evidence="5">0127_4</strain>
    </source>
</reference>
<dbReference type="GO" id="GO:0044281">
    <property type="term" value="P:small molecule metabolic process"/>
    <property type="evidence" value="ECO:0007669"/>
    <property type="project" value="UniProtKB-ARBA"/>
</dbReference>
<comment type="similarity">
    <text evidence="1">Belongs to the FAH family.</text>
</comment>
<proteinExistence type="inferred from homology"/>
<dbReference type="GO" id="GO:0046872">
    <property type="term" value="F:metal ion binding"/>
    <property type="evidence" value="ECO:0007669"/>
    <property type="project" value="UniProtKB-KW"/>
</dbReference>
<evidence type="ECO:0000313" key="5">
    <source>
        <dbReference type="Proteomes" id="UP000431269"/>
    </source>
</evidence>
<feature type="domain" description="Fumarylacetoacetase-like C-terminal" evidence="3">
    <location>
        <begin position="77"/>
        <end position="285"/>
    </location>
</feature>
<accession>A0A6I6MM68</accession>
<dbReference type="SUPFAM" id="SSF56529">
    <property type="entry name" value="FAH"/>
    <property type="match status" value="1"/>
</dbReference>
<evidence type="ECO:0000256" key="2">
    <source>
        <dbReference type="ARBA" id="ARBA00022723"/>
    </source>
</evidence>
<keyword evidence="5" id="KW-1185">Reference proteome</keyword>
<dbReference type="PANTHER" id="PTHR42796:SF4">
    <property type="entry name" value="FUMARYLACETOACETATE HYDROLASE DOMAIN-CONTAINING PROTEIN 2A"/>
    <property type="match status" value="1"/>
</dbReference>
<sequence>MKIATFTEGGRTRLGVVQREEIADVSVADARLPQDMVTLLEAGTEAQDALAAAAERAPRLALKSVRLEAPVMRPRKFLGLGLSFKSHVEEIRARGVPIPLTANQVWFNKQVTSISGPYDPIHLPRVSSQLDYEGEVAFVIGKKCRHVPADKASDVIAGFLICNDVSVRDWQLRSPTSTLGKSFDTHGPIGPWLTTADDVENPHDLRIRTWVDDELRQDGSTSDFVYSIGEMIAELTTVFTLEPGDVLTTGCPAGVGAMFDPPRFMKAGQKVRVEVDGLGAIENPVIDEPTN</sequence>
<name>A0A6I6MM68_9CAUL</name>
<dbReference type="PANTHER" id="PTHR42796">
    <property type="entry name" value="FUMARYLACETOACETATE HYDROLASE DOMAIN-CONTAINING PROTEIN 2A-RELATED"/>
    <property type="match status" value="1"/>
</dbReference>
<dbReference type="RefSeq" id="WP_158764808.1">
    <property type="nucleotide sequence ID" value="NZ_CP047045.1"/>
</dbReference>
<dbReference type="InterPro" id="IPR036663">
    <property type="entry name" value="Fumarylacetoacetase_C_sf"/>
</dbReference>
<keyword evidence="4" id="KW-0456">Lyase</keyword>
<gene>
    <name evidence="4" type="ORF">DSM104635_00630</name>
</gene>
<dbReference type="InterPro" id="IPR011234">
    <property type="entry name" value="Fumarylacetoacetase-like_C"/>
</dbReference>
<dbReference type="GO" id="GO:0050385">
    <property type="term" value="F:ureidoglycolate lyase activity"/>
    <property type="evidence" value="ECO:0007669"/>
    <property type="project" value="UniProtKB-EC"/>
</dbReference>
<dbReference type="Proteomes" id="UP000431269">
    <property type="component" value="Chromosome"/>
</dbReference>
<dbReference type="EC" id="4.3.2.3" evidence="4"/>
<dbReference type="InterPro" id="IPR051121">
    <property type="entry name" value="FAH"/>
</dbReference>
<dbReference type="Gene3D" id="3.90.850.10">
    <property type="entry name" value="Fumarylacetoacetase-like, C-terminal domain"/>
    <property type="match status" value="1"/>
</dbReference>
<protein>
    <submittedName>
        <fullName evidence="4">Ureidoglycolate lyase</fullName>
        <ecNumber evidence="4">4.3.2.3</ecNumber>
    </submittedName>
</protein>
<evidence type="ECO:0000259" key="3">
    <source>
        <dbReference type="Pfam" id="PF01557"/>
    </source>
</evidence>
<dbReference type="AlphaFoldDB" id="A0A6I6MM68"/>
<dbReference type="KEGG" id="tsv:DSM104635_00630"/>
<organism evidence="4 5">
    <name type="scientific">Terricaulis silvestris</name>
    <dbReference type="NCBI Taxonomy" id="2686094"/>
    <lineage>
        <taxon>Bacteria</taxon>
        <taxon>Pseudomonadati</taxon>
        <taxon>Pseudomonadota</taxon>
        <taxon>Alphaproteobacteria</taxon>
        <taxon>Caulobacterales</taxon>
        <taxon>Caulobacteraceae</taxon>
        <taxon>Terricaulis</taxon>
    </lineage>
</organism>
<dbReference type="EMBL" id="CP047045">
    <property type="protein sequence ID" value="QGZ93817.1"/>
    <property type="molecule type" value="Genomic_DNA"/>
</dbReference>
<dbReference type="Pfam" id="PF01557">
    <property type="entry name" value="FAA_hydrolase"/>
    <property type="match status" value="1"/>
</dbReference>
<evidence type="ECO:0000313" key="4">
    <source>
        <dbReference type="EMBL" id="QGZ93817.1"/>
    </source>
</evidence>
<keyword evidence="2" id="KW-0479">Metal-binding</keyword>